<dbReference type="GO" id="GO:0008270">
    <property type="term" value="F:zinc ion binding"/>
    <property type="evidence" value="ECO:0007669"/>
    <property type="project" value="UniProtKB-KW"/>
</dbReference>
<keyword evidence="1" id="KW-0862">Zinc</keyword>
<dbReference type="InterPro" id="IPR001878">
    <property type="entry name" value="Znf_CCHC"/>
</dbReference>
<keyword evidence="1" id="KW-0479">Metal-binding</keyword>
<evidence type="ECO:0000256" key="1">
    <source>
        <dbReference type="PROSITE-ProRule" id="PRU00047"/>
    </source>
</evidence>
<evidence type="ECO:0000313" key="4">
    <source>
        <dbReference type="EMBL" id="CAL1355458.1"/>
    </source>
</evidence>
<protein>
    <recommendedName>
        <fullName evidence="3">CCHC-type domain-containing protein</fullName>
    </recommendedName>
</protein>
<feature type="domain" description="CCHC-type" evidence="3">
    <location>
        <begin position="126"/>
        <end position="140"/>
    </location>
</feature>
<evidence type="ECO:0000313" key="5">
    <source>
        <dbReference type="Proteomes" id="UP001497516"/>
    </source>
</evidence>
<dbReference type="Pfam" id="PF14223">
    <property type="entry name" value="Retrotran_gag_2"/>
    <property type="match status" value="1"/>
</dbReference>
<dbReference type="PANTHER" id="PTHR47592">
    <property type="entry name" value="PBF68 PROTEIN"/>
    <property type="match status" value="1"/>
</dbReference>
<dbReference type="Gene3D" id="4.10.60.10">
    <property type="entry name" value="Zinc finger, CCHC-type"/>
    <property type="match status" value="1"/>
</dbReference>
<dbReference type="Proteomes" id="UP001497516">
    <property type="component" value="Chromosome 1"/>
</dbReference>
<dbReference type="Pfam" id="PF00098">
    <property type="entry name" value="zf-CCHC"/>
    <property type="match status" value="1"/>
</dbReference>
<proteinExistence type="predicted"/>
<dbReference type="AlphaFoldDB" id="A0AAV2CGL9"/>
<gene>
    <name evidence="4" type="ORF">LTRI10_LOCUS3223</name>
</gene>
<reference evidence="4 5" key="1">
    <citation type="submission" date="2024-04" db="EMBL/GenBank/DDBJ databases">
        <authorList>
            <person name="Fracassetti M."/>
        </authorList>
    </citation>
    <scope>NUCLEOTIDE SEQUENCE [LARGE SCALE GENOMIC DNA]</scope>
</reference>
<organism evidence="4 5">
    <name type="scientific">Linum trigynum</name>
    <dbReference type="NCBI Taxonomy" id="586398"/>
    <lineage>
        <taxon>Eukaryota</taxon>
        <taxon>Viridiplantae</taxon>
        <taxon>Streptophyta</taxon>
        <taxon>Embryophyta</taxon>
        <taxon>Tracheophyta</taxon>
        <taxon>Spermatophyta</taxon>
        <taxon>Magnoliopsida</taxon>
        <taxon>eudicotyledons</taxon>
        <taxon>Gunneridae</taxon>
        <taxon>Pentapetalae</taxon>
        <taxon>rosids</taxon>
        <taxon>fabids</taxon>
        <taxon>Malpighiales</taxon>
        <taxon>Linaceae</taxon>
        <taxon>Linum</taxon>
    </lineage>
</organism>
<dbReference type="EMBL" id="OZ034813">
    <property type="protein sequence ID" value="CAL1355458.1"/>
    <property type="molecule type" value="Genomic_DNA"/>
</dbReference>
<evidence type="ECO:0000259" key="3">
    <source>
        <dbReference type="PROSITE" id="PS50158"/>
    </source>
</evidence>
<dbReference type="SUPFAM" id="SSF57756">
    <property type="entry name" value="Retrovirus zinc finger-like domains"/>
    <property type="match status" value="1"/>
</dbReference>
<accession>A0AAV2CGL9</accession>
<name>A0AAV2CGL9_9ROSI</name>
<dbReference type="PROSITE" id="PS50158">
    <property type="entry name" value="ZF_CCHC"/>
    <property type="match status" value="1"/>
</dbReference>
<sequence>MSDSRSVMEQYNELLRIYGQFTQHNLNMDEAIVVSSIIDKLPPSWKDFKHMLKHKKEELDLTQLGTHLCIEENLRVQEDVKPKDSSSVHMMEIGESSSQKKGKKRSREKGNNLSKADKNKKAKPPCWKCGKPGHFKRDCPMKKSKNNGNHHVGQGSNDHGPQCRIPTFDLDFDPNSSVNYVSLINEAYFVQDDDVAWWVDSGANIHVSKDHNGSKLTNLWNTILFSTWAMSQLLQSNDMAP</sequence>
<dbReference type="PANTHER" id="PTHR47592:SF29">
    <property type="entry name" value="ZINC FINGER, CCHC-TYPE"/>
    <property type="match status" value="1"/>
</dbReference>
<keyword evidence="5" id="KW-1185">Reference proteome</keyword>
<evidence type="ECO:0000256" key="2">
    <source>
        <dbReference type="SAM" id="MobiDB-lite"/>
    </source>
</evidence>
<keyword evidence="1" id="KW-0863">Zinc-finger</keyword>
<dbReference type="SMART" id="SM00343">
    <property type="entry name" value="ZnF_C2HC"/>
    <property type="match status" value="1"/>
</dbReference>
<dbReference type="GO" id="GO:0003676">
    <property type="term" value="F:nucleic acid binding"/>
    <property type="evidence" value="ECO:0007669"/>
    <property type="project" value="InterPro"/>
</dbReference>
<dbReference type="InterPro" id="IPR036875">
    <property type="entry name" value="Znf_CCHC_sf"/>
</dbReference>
<feature type="region of interest" description="Disordered" evidence="2">
    <location>
        <begin position="80"/>
        <end position="127"/>
    </location>
</feature>